<evidence type="ECO:0000256" key="2">
    <source>
        <dbReference type="ARBA" id="ARBA00023125"/>
    </source>
</evidence>
<gene>
    <name evidence="4" type="ORF">IAC94_00570</name>
</gene>
<sequence>MKQRLTAKEEEVMNILWKNGDMFIRDIVAAMPEPRPNYNTVATQVKFLEEKGFVVRRPMANSFLYSVAVSEREYRGRTVGDVVSRYYGNSYSSLVSQFVEEEKMGLDELKALIAEIEGKNKNKRK</sequence>
<proteinExistence type="predicted"/>
<dbReference type="Proteomes" id="UP000886744">
    <property type="component" value="Unassembled WGS sequence"/>
</dbReference>
<accession>A0A9D1J6D4</accession>
<name>A0A9D1J6D4_9BACT</name>
<comment type="caution">
    <text evidence="4">The sequence shown here is derived from an EMBL/GenBank/DDBJ whole genome shotgun (WGS) entry which is preliminary data.</text>
</comment>
<dbReference type="InterPro" id="IPR005650">
    <property type="entry name" value="BlaI_family"/>
</dbReference>
<evidence type="ECO:0000256" key="1">
    <source>
        <dbReference type="ARBA" id="ARBA00023015"/>
    </source>
</evidence>
<organism evidence="4 5">
    <name type="scientific">Candidatus Coprenecus avistercoris</name>
    <dbReference type="NCBI Taxonomy" id="2840730"/>
    <lineage>
        <taxon>Bacteria</taxon>
        <taxon>Pseudomonadati</taxon>
        <taxon>Bacteroidota</taxon>
        <taxon>Bacteroidia</taxon>
        <taxon>Bacteroidales</taxon>
        <taxon>Rikenellaceae</taxon>
        <taxon>Rikenellaceae incertae sedis</taxon>
        <taxon>Candidatus Coprenecus</taxon>
    </lineage>
</organism>
<evidence type="ECO:0000256" key="3">
    <source>
        <dbReference type="ARBA" id="ARBA00023163"/>
    </source>
</evidence>
<evidence type="ECO:0000313" key="5">
    <source>
        <dbReference type="Proteomes" id="UP000886744"/>
    </source>
</evidence>
<reference evidence="4" key="2">
    <citation type="journal article" date="2021" name="PeerJ">
        <title>Extensive microbial diversity within the chicken gut microbiome revealed by metagenomics and culture.</title>
        <authorList>
            <person name="Gilroy R."/>
            <person name="Ravi A."/>
            <person name="Getino M."/>
            <person name="Pursley I."/>
            <person name="Horton D.L."/>
            <person name="Alikhan N.F."/>
            <person name="Baker D."/>
            <person name="Gharbi K."/>
            <person name="Hall N."/>
            <person name="Watson M."/>
            <person name="Adriaenssens E.M."/>
            <person name="Foster-Nyarko E."/>
            <person name="Jarju S."/>
            <person name="Secka A."/>
            <person name="Antonio M."/>
            <person name="Oren A."/>
            <person name="Chaudhuri R.R."/>
            <person name="La Ragione R."/>
            <person name="Hildebrand F."/>
            <person name="Pallen M.J."/>
        </authorList>
    </citation>
    <scope>NUCLEOTIDE SEQUENCE</scope>
    <source>
        <strain evidence="4">ChiHjej13B12-12457</strain>
    </source>
</reference>
<protein>
    <submittedName>
        <fullName evidence="4">BlaI/MecI/CopY family transcriptional regulator</fullName>
    </submittedName>
</protein>
<dbReference type="EMBL" id="DVHI01000013">
    <property type="protein sequence ID" value="HIR62004.1"/>
    <property type="molecule type" value="Genomic_DNA"/>
</dbReference>
<dbReference type="Pfam" id="PF03965">
    <property type="entry name" value="Penicillinase_R"/>
    <property type="match status" value="1"/>
</dbReference>
<keyword evidence="3" id="KW-0804">Transcription</keyword>
<dbReference type="PIRSF" id="PIRSF019455">
    <property type="entry name" value="CopR_AtkY"/>
    <property type="match status" value="1"/>
</dbReference>
<dbReference type="GO" id="GO:0045892">
    <property type="term" value="P:negative regulation of DNA-templated transcription"/>
    <property type="evidence" value="ECO:0007669"/>
    <property type="project" value="InterPro"/>
</dbReference>
<dbReference type="GO" id="GO:0003677">
    <property type="term" value="F:DNA binding"/>
    <property type="evidence" value="ECO:0007669"/>
    <property type="project" value="UniProtKB-KW"/>
</dbReference>
<evidence type="ECO:0000313" key="4">
    <source>
        <dbReference type="EMBL" id="HIR62004.1"/>
    </source>
</evidence>
<keyword evidence="2" id="KW-0238">DNA-binding</keyword>
<keyword evidence="1" id="KW-0805">Transcription regulation</keyword>
<reference evidence="4" key="1">
    <citation type="submission" date="2020-10" db="EMBL/GenBank/DDBJ databases">
        <authorList>
            <person name="Gilroy R."/>
        </authorList>
    </citation>
    <scope>NUCLEOTIDE SEQUENCE</scope>
    <source>
        <strain evidence="4">ChiHjej13B12-12457</strain>
    </source>
</reference>
<dbReference type="AlphaFoldDB" id="A0A9D1J6D4"/>